<organism evidence="4 5">
    <name type="scientific">Skermanella stibiiresistens SB22</name>
    <dbReference type="NCBI Taxonomy" id="1385369"/>
    <lineage>
        <taxon>Bacteria</taxon>
        <taxon>Pseudomonadati</taxon>
        <taxon>Pseudomonadota</taxon>
        <taxon>Alphaproteobacteria</taxon>
        <taxon>Rhodospirillales</taxon>
        <taxon>Azospirillaceae</taxon>
        <taxon>Skermanella</taxon>
    </lineage>
</organism>
<dbReference type="Proteomes" id="UP000019486">
    <property type="component" value="Unassembled WGS sequence"/>
</dbReference>
<gene>
    <name evidence="4" type="ORF">N825_01825</name>
</gene>
<dbReference type="PROSITE" id="PS51257">
    <property type="entry name" value="PROKAR_LIPOPROTEIN"/>
    <property type="match status" value="1"/>
</dbReference>
<feature type="chain" id="PRO_5004921803" description="Glycine zipper domain-containing protein" evidence="3">
    <location>
        <begin position="25"/>
        <end position="244"/>
    </location>
</feature>
<keyword evidence="2" id="KW-1133">Transmembrane helix</keyword>
<dbReference type="OrthoDB" id="9836573at2"/>
<name>W9HDQ7_9PROT</name>
<protein>
    <recommendedName>
        <fullName evidence="6">Glycine zipper domain-containing protein</fullName>
    </recommendedName>
</protein>
<keyword evidence="5" id="KW-1185">Reference proteome</keyword>
<dbReference type="AlphaFoldDB" id="W9HDQ7"/>
<proteinExistence type="predicted"/>
<dbReference type="RefSeq" id="WP_037446062.1">
    <property type="nucleotide sequence ID" value="NZ_AVFL01000001.1"/>
</dbReference>
<evidence type="ECO:0008006" key="6">
    <source>
        <dbReference type="Google" id="ProtNLM"/>
    </source>
</evidence>
<feature type="transmembrane region" description="Helical" evidence="2">
    <location>
        <begin position="61"/>
        <end position="82"/>
    </location>
</feature>
<evidence type="ECO:0000256" key="1">
    <source>
        <dbReference type="SAM" id="Coils"/>
    </source>
</evidence>
<comment type="caution">
    <text evidence="4">The sequence shown here is derived from an EMBL/GenBank/DDBJ whole genome shotgun (WGS) entry which is preliminary data.</text>
</comment>
<reference evidence="4 5" key="1">
    <citation type="submission" date="2013-08" db="EMBL/GenBank/DDBJ databases">
        <title>The genome sequence of Skermanella stibiiresistens.</title>
        <authorList>
            <person name="Zhu W."/>
            <person name="Wang G."/>
        </authorList>
    </citation>
    <scope>NUCLEOTIDE SEQUENCE [LARGE SCALE GENOMIC DNA]</scope>
    <source>
        <strain evidence="4 5">SB22</strain>
    </source>
</reference>
<keyword evidence="3" id="KW-0732">Signal</keyword>
<sequence length="244" mass="25528">MRTTIRLIALAVSLSLAVAGCATTSGGTGGQTTSVSCDDPGLSGAEKQLCLDNKEFNNTVLGGALMGGAIGGGAATLGCLAARESPLKCALIGIAVGAVIGAADGYATAKTQEASKQNVRTIDLVTEDISRDNEKMASALKNSEAVMRENQNRLAAAEQQLKTGRISLKQAQAEKAKAESGKKQIETMLASMEEARKTYGEAQQKTGQTSPAFSKEMRDMEKQIAQMRQQRDALNQAITTSRIG</sequence>
<feature type="signal peptide" evidence="3">
    <location>
        <begin position="1"/>
        <end position="24"/>
    </location>
</feature>
<keyword evidence="2" id="KW-0812">Transmembrane</keyword>
<feature type="coiled-coil region" evidence="1">
    <location>
        <begin position="140"/>
        <end position="237"/>
    </location>
</feature>
<evidence type="ECO:0000313" key="5">
    <source>
        <dbReference type="Proteomes" id="UP000019486"/>
    </source>
</evidence>
<evidence type="ECO:0000256" key="3">
    <source>
        <dbReference type="SAM" id="SignalP"/>
    </source>
</evidence>
<evidence type="ECO:0000313" key="4">
    <source>
        <dbReference type="EMBL" id="EWY42856.1"/>
    </source>
</evidence>
<dbReference type="STRING" id="1385369.N825_01825"/>
<feature type="transmembrane region" description="Helical" evidence="2">
    <location>
        <begin position="89"/>
        <end position="109"/>
    </location>
</feature>
<keyword evidence="2" id="KW-0472">Membrane</keyword>
<evidence type="ECO:0000256" key="2">
    <source>
        <dbReference type="SAM" id="Phobius"/>
    </source>
</evidence>
<keyword evidence="1" id="KW-0175">Coiled coil</keyword>
<dbReference type="EMBL" id="AVFL01000001">
    <property type="protein sequence ID" value="EWY42856.1"/>
    <property type="molecule type" value="Genomic_DNA"/>
</dbReference>
<accession>W9HDQ7</accession>